<protein>
    <submittedName>
        <fullName evidence="7">Uncharacterized protein</fullName>
    </submittedName>
</protein>
<evidence type="ECO:0000313" key="7">
    <source>
        <dbReference type="EMBL" id="KAK3009604.1"/>
    </source>
</evidence>
<dbReference type="EMBL" id="JAVXUP010001629">
    <property type="protein sequence ID" value="KAK3009604.1"/>
    <property type="molecule type" value="Genomic_DNA"/>
</dbReference>
<comment type="caution">
    <text evidence="7">The sequence shown here is derived from an EMBL/GenBank/DDBJ whole genome shotgun (WGS) entry which is preliminary data.</text>
</comment>
<evidence type="ECO:0000256" key="6">
    <source>
        <dbReference type="SAM" id="MobiDB-lite"/>
    </source>
</evidence>
<evidence type="ECO:0000256" key="5">
    <source>
        <dbReference type="ARBA" id="ARBA00022729"/>
    </source>
</evidence>
<dbReference type="Proteomes" id="UP001188597">
    <property type="component" value="Unassembled WGS sequence"/>
</dbReference>
<reference evidence="7" key="1">
    <citation type="submission" date="2022-12" db="EMBL/GenBank/DDBJ databases">
        <title>Draft genome assemblies for two species of Escallonia (Escalloniales).</title>
        <authorList>
            <person name="Chanderbali A."/>
            <person name="Dervinis C."/>
            <person name="Anghel I."/>
            <person name="Soltis D."/>
            <person name="Soltis P."/>
            <person name="Zapata F."/>
        </authorList>
    </citation>
    <scope>NUCLEOTIDE SEQUENCE</scope>
    <source>
        <strain evidence="7">UCBG64.0493</strain>
        <tissue evidence="7">Leaf</tissue>
    </source>
</reference>
<evidence type="ECO:0000256" key="3">
    <source>
        <dbReference type="ARBA" id="ARBA00022471"/>
    </source>
</evidence>
<evidence type="ECO:0000256" key="4">
    <source>
        <dbReference type="ARBA" id="ARBA00022525"/>
    </source>
</evidence>
<name>A0AA88VL96_9ASTE</name>
<keyword evidence="5" id="KW-0732">Signal</keyword>
<dbReference type="InterPro" id="IPR010264">
    <property type="entry name" value="Self-incomp_S1"/>
</dbReference>
<proteinExistence type="inferred from homology"/>
<dbReference type="AlphaFoldDB" id="A0AA88VL96"/>
<accession>A0AA88VL96</accession>
<gene>
    <name evidence="7" type="ORF">RJ639_014689</name>
</gene>
<comment type="subcellular location">
    <subcellularLocation>
        <location evidence="1">Secreted</location>
    </subcellularLocation>
</comment>
<sequence>MAEISQLEKDQLCGCKIERSLAWSFDNSSPPDFHFRFMNHIARTTLFFCHFYWNSKDKVFYAFKMKECAYESKKLDFLLCYWFVEADEKNYDQNLGYQPSLVVIVASTAAAKHALYARSTPSLRAEASIPTKWPWQEACVGLVVPVDVSWASGSGQLVKRADEGGARGWGQTWLVVVDGLRVGISGYGGRRARLEGWAVTMMEVCLGAVMMEMLSSGSDGVKNGQPSLMMESVGDGSARDGFGG</sequence>
<organism evidence="7 8">
    <name type="scientific">Escallonia herrerae</name>
    <dbReference type="NCBI Taxonomy" id="1293975"/>
    <lineage>
        <taxon>Eukaryota</taxon>
        <taxon>Viridiplantae</taxon>
        <taxon>Streptophyta</taxon>
        <taxon>Embryophyta</taxon>
        <taxon>Tracheophyta</taxon>
        <taxon>Spermatophyta</taxon>
        <taxon>Magnoliopsida</taxon>
        <taxon>eudicotyledons</taxon>
        <taxon>Gunneridae</taxon>
        <taxon>Pentapetalae</taxon>
        <taxon>asterids</taxon>
        <taxon>campanulids</taxon>
        <taxon>Escalloniales</taxon>
        <taxon>Escalloniaceae</taxon>
        <taxon>Escallonia</taxon>
    </lineage>
</organism>
<keyword evidence="3" id="KW-0713">Self-incompatibility</keyword>
<keyword evidence="4" id="KW-0964">Secreted</keyword>
<comment type="similarity">
    <text evidence="2">Belongs to the plant self-incompatibility (S1) protein family.</text>
</comment>
<dbReference type="GO" id="GO:0005576">
    <property type="term" value="C:extracellular region"/>
    <property type="evidence" value="ECO:0007669"/>
    <property type="project" value="UniProtKB-SubCell"/>
</dbReference>
<evidence type="ECO:0000313" key="8">
    <source>
        <dbReference type="Proteomes" id="UP001188597"/>
    </source>
</evidence>
<dbReference type="Pfam" id="PF05938">
    <property type="entry name" value="Self-incomp_S1"/>
    <property type="match status" value="1"/>
</dbReference>
<dbReference type="GO" id="GO:0060320">
    <property type="term" value="P:rejection of self pollen"/>
    <property type="evidence" value="ECO:0007669"/>
    <property type="project" value="UniProtKB-KW"/>
</dbReference>
<evidence type="ECO:0000256" key="1">
    <source>
        <dbReference type="ARBA" id="ARBA00004613"/>
    </source>
</evidence>
<evidence type="ECO:0000256" key="2">
    <source>
        <dbReference type="ARBA" id="ARBA00005581"/>
    </source>
</evidence>
<feature type="region of interest" description="Disordered" evidence="6">
    <location>
        <begin position="224"/>
        <end position="244"/>
    </location>
</feature>
<keyword evidence="8" id="KW-1185">Reference proteome</keyword>